<evidence type="ECO:0000259" key="1">
    <source>
        <dbReference type="Pfam" id="PF00535"/>
    </source>
</evidence>
<dbReference type="Pfam" id="PF00535">
    <property type="entry name" value="Glycos_transf_2"/>
    <property type="match status" value="1"/>
</dbReference>
<dbReference type="InterPro" id="IPR029044">
    <property type="entry name" value="Nucleotide-diphossugar_trans"/>
</dbReference>
<dbReference type="EMBL" id="FPAU01000004">
    <property type="protein sequence ID" value="SFU05404.1"/>
    <property type="molecule type" value="Genomic_DNA"/>
</dbReference>
<reference evidence="3" key="1">
    <citation type="submission" date="2016-10" db="EMBL/GenBank/DDBJ databases">
        <authorList>
            <person name="Varghese N."/>
            <person name="Submissions S."/>
        </authorList>
    </citation>
    <scope>NUCLEOTIDE SEQUENCE [LARGE SCALE GENOMIC DNA]</scope>
    <source>
        <strain evidence="3">Ah-143</strain>
    </source>
</reference>
<dbReference type="InterPro" id="IPR001173">
    <property type="entry name" value="Glyco_trans_2-like"/>
</dbReference>
<dbReference type="GO" id="GO:0016758">
    <property type="term" value="F:hexosyltransferase activity"/>
    <property type="evidence" value="ECO:0007669"/>
    <property type="project" value="UniProtKB-ARBA"/>
</dbReference>
<dbReference type="Proteomes" id="UP000199187">
    <property type="component" value="Unassembled WGS sequence"/>
</dbReference>
<dbReference type="RefSeq" id="WP_090123840.1">
    <property type="nucleotide sequence ID" value="NZ_CP045300.1"/>
</dbReference>
<evidence type="ECO:0000313" key="3">
    <source>
        <dbReference type="Proteomes" id="UP000199187"/>
    </source>
</evidence>
<name>A0A1I7D154_9ENTR</name>
<dbReference type="PANTHER" id="PTHR22916:SF3">
    <property type="entry name" value="UDP-GLCNAC:BETAGAL BETA-1,3-N-ACETYLGLUCOSAMINYLTRANSFERASE-LIKE PROTEIN 1"/>
    <property type="match status" value="1"/>
</dbReference>
<dbReference type="SUPFAM" id="SSF53448">
    <property type="entry name" value="Nucleotide-diphospho-sugar transferases"/>
    <property type="match status" value="1"/>
</dbReference>
<gene>
    <name evidence="2" type="ORF">SAMN05192562_104270</name>
</gene>
<proteinExistence type="predicted"/>
<evidence type="ECO:0000313" key="2">
    <source>
        <dbReference type="EMBL" id="SFU05404.1"/>
    </source>
</evidence>
<keyword evidence="3" id="KW-1185">Reference proteome</keyword>
<keyword evidence="2" id="KW-0808">Transferase</keyword>
<accession>A0A1I7D154</accession>
<dbReference type="AlphaFoldDB" id="A0A1I7D154"/>
<protein>
    <submittedName>
        <fullName evidence="2">Glycosyltransferase involved in cell wall bisynthesis</fullName>
    </submittedName>
</protein>
<dbReference type="OrthoDB" id="396512at2"/>
<dbReference type="PANTHER" id="PTHR22916">
    <property type="entry name" value="GLYCOSYLTRANSFERASE"/>
    <property type="match status" value="1"/>
</dbReference>
<feature type="domain" description="Glycosyltransferase 2-like" evidence="1">
    <location>
        <begin position="4"/>
        <end position="127"/>
    </location>
</feature>
<dbReference type="Gene3D" id="3.90.550.10">
    <property type="entry name" value="Spore Coat Polysaccharide Biosynthesis Protein SpsA, Chain A"/>
    <property type="match status" value="1"/>
</dbReference>
<organism evidence="2 3">
    <name type="scientific">Kosakonia arachidis</name>
    <dbReference type="NCBI Taxonomy" id="551989"/>
    <lineage>
        <taxon>Bacteria</taxon>
        <taxon>Pseudomonadati</taxon>
        <taxon>Pseudomonadota</taxon>
        <taxon>Gammaproteobacteria</taxon>
        <taxon>Enterobacterales</taxon>
        <taxon>Enterobacteriaceae</taxon>
        <taxon>Kosakonia</taxon>
    </lineage>
</organism>
<sequence>MFISICIPSYNRAEFLEPLLDSIYNQSYAKDHDDFEVIICEDVSPQREEINAIAIAYRDKHNLGNLKVVLNEENLGYDRNLRHCFEVTSGKYCLIMGNDDLLNVNALEKIVTTLKANPDIVLATRAYGWFKEDPNELCDVVKHLGHDQLFEPGLDAIKFFFRRVGVISGFVVDAVKARSVACDKFDGRLYYQMYLAGMLLTQGKGYYFSDIMTLSRDTEAPDFGNAGTEKGVFVPGGYKPEGRIHMVEGLLLIARHIEEVSKISGVYNAIKHDIANYFYPYIRDQLSLPFSSYLKMINKFRSMGFNNEPLFYAHSLLGYVLKRGGYDALIKFIRKRNGGTPRLGI</sequence>
<dbReference type="CDD" id="cd00761">
    <property type="entry name" value="Glyco_tranf_GTA_type"/>
    <property type="match status" value="1"/>
</dbReference>